<dbReference type="RefSeq" id="WP_129223199.1">
    <property type="nucleotide sequence ID" value="NZ_SDOZ01000002.1"/>
</dbReference>
<reference evidence="3 4" key="1">
    <citation type="journal article" date="2019" name="Gut">
        <title>Antibiotics-induced monodominance of a novel gut bacterial order.</title>
        <authorList>
            <person name="Hildebrand F."/>
            <person name="Moitinho-Silva L."/>
            <person name="Blasche S."/>
            <person name="Jahn M.T."/>
            <person name="Gossmann T.I."/>
            <person name="Heuerta-Cepas J."/>
            <person name="Hercog R."/>
            <person name="Luetge M."/>
            <person name="Bahram M."/>
            <person name="Pryszlak A."/>
            <person name="Alves R.J."/>
            <person name="Waszak S.M."/>
            <person name="Zhu A."/>
            <person name="Ye L."/>
            <person name="Costea P.I."/>
            <person name="Aalvink S."/>
            <person name="Belzer C."/>
            <person name="Forslund S.K."/>
            <person name="Sunagawa S."/>
            <person name="Hentschel U."/>
            <person name="Merten C."/>
            <person name="Patil K.R."/>
            <person name="Benes V."/>
            <person name="Bork P."/>
        </authorList>
    </citation>
    <scope>NUCLEOTIDE SEQUENCE [LARGE SCALE GENOMIC DNA]</scope>
    <source>
        <strain evidence="3 4">HDS1380</strain>
    </source>
</reference>
<accession>A0A4Q2KCI9</accession>
<protein>
    <submittedName>
        <fullName evidence="3">Uncharacterized protein</fullName>
    </submittedName>
</protein>
<dbReference type="Proteomes" id="UP000291269">
    <property type="component" value="Unassembled WGS sequence"/>
</dbReference>
<feature type="region of interest" description="Disordered" evidence="2">
    <location>
        <begin position="156"/>
        <end position="175"/>
    </location>
</feature>
<dbReference type="OrthoDB" id="2052465at2"/>
<feature type="coiled-coil region" evidence="1">
    <location>
        <begin position="186"/>
        <end position="213"/>
    </location>
</feature>
<sequence length="235" mass="27605">MIDFKAKRSMGRYGAEGLEEWNALKSYAAKVREDLETSKTNFFWLGVHLIDLYSSNLYRLTFDREKLGVSCMVDNCSAECFFAYCYDEFGLDKTQVSRYMNIVDEFGEGLRGFKKEWEPYSYSQLCELLPLTSEQRKPIKPDWTIKRIREYKKSLVATSQQNDEETPEAEEPPQEEKYLRFEKWTKRELCDKIIDLEAEREMLLQEIENLRNPAADEEPFDEFAGLPPILKSFAG</sequence>
<name>A0A4Q2KCI9_9FIRM</name>
<comment type="caution">
    <text evidence="3">The sequence shown here is derived from an EMBL/GenBank/DDBJ whole genome shotgun (WGS) entry which is preliminary data.</text>
</comment>
<organism evidence="3 4">
    <name type="scientific">Candidatus Borkfalkia ceftriaxoniphila</name>
    <dbReference type="NCBI Taxonomy" id="2508949"/>
    <lineage>
        <taxon>Bacteria</taxon>
        <taxon>Bacillati</taxon>
        <taxon>Bacillota</taxon>
        <taxon>Clostridia</taxon>
        <taxon>Christensenellales</taxon>
        <taxon>Christensenellaceae</taxon>
        <taxon>Candidatus Borkfalkia</taxon>
    </lineage>
</organism>
<evidence type="ECO:0000313" key="4">
    <source>
        <dbReference type="Proteomes" id="UP000291269"/>
    </source>
</evidence>
<gene>
    <name evidence="3" type="ORF">ESZ91_00945</name>
</gene>
<dbReference type="AlphaFoldDB" id="A0A4Q2KCI9"/>
<feature type="compositionally biased region" description="Acidic residues" evidence="2">
    <location>
        <begin position="162"/>
        <end position="173"/>
    </location>
</feature>
<keyword evidence="1" id="KW-0175">Coiled coil</keyword>
<proteinExistence type="predicted"/>
<evidence type="ECO:0000256" key="2">
    <source>
        <dbReference type="SAM" id="MobiDB-lite"/>
    </source>
</evidence>
<evidence type="ECO:0000313" key="3">
    <source>
        <dbReference type="EMBL" id="RXZ60981.1"/>
    </source>
</evidence>
<evidence type="ECO:0000256" key="1">
    <source>
        <dbReference type="SAM" id="Coils"/>
    </source>
</evidence>
<keyword evidence="4" id="KW-1185">Reference proteome</keyword>
<dbReference type="EMBL" id="SDOZ01000002">
    <property type="protein sequence ID" value="RXZ60981.1"/>
    <property type="molecule type" value="Genomic_DNA"/>
</dbReference>